<dbReference type="Proteomes" id="UP001148629">
    <property type="component" value="Unassembled WGS sequence"/>
</dbReference>
<comment type="caution">
    <text evidence="1">The sequence shown here is derived from an EMBL/GenBank/DDBJ whole genome shotgun (WGS) entry which is preliminary data.</text>
</comment>
<gene>
    <name evidence="1" type="ORF">NM208_g7763</name>
</gene>
<name>A0ACC1S8E7_9HYPO</name>
<sequence length="273" mass="29891">MSVSALPPPPSANKINLAIADLVIYAILLFPTLWITWKHGKSGMVCWPIFLSYFILRFVSDGYQVANRHEPEIPNAVVIMTNAGSIACLSLTLIGVVYEVNVILPLPPKRWTERIMLAVTHLANTAGIALATYGGAPKPDAPGGVVGQRLNYIGNCLMLVTMLFGLGWWLWPTGKRVMALKSHPNFQPAKYLFLAACIGLPFQLVRLGYSLTYAFTPYPSLDPISGTFATRLILMFGMQLAVAIIVIVGGWFSTGLVPSKALENRGFSREPWV</sequence>
<accession>A0ACC1S8E7</accession>
<keyword evidence="2" id="KW-1185">Reference proteome</keyword>
<protein>
    <submittedName>
        <fullName evidence="1">Uncharacterized protein</fullName>
    </submittedName>
</protein>
<reference evidence="1" key="1">
    <citation type="submission" date="2022-08" db="EMBL/GenBank/DDBJ databases">
        <title>Genome Sequence of Fusarium decemcellulare.</title>
        <authorList>
            <person name="Buettner E."/>
        </authorList>
    </citation>
    <scope>NUCLEOTIDE SEQUENCE</scope>
    <source>
        <strain evidence="1">Babe19</strain>
    </source>
</reference>
<dbReference type="EMBL" id="JANRMS010000824">
    <property type="protein sequence ID" value="KAJ3533937.1"/>
    <property type="molecule type" value="Genomic_DNA"/>
</dbReference>
<proteinExistence type="predicted"/>
<evidence type="ECO:0000313" key="1">
    <source>
        <dbReference type="EMBL" id="KAJ3533937.1"/>
    </source>
</evidence>
<evidence type="ECO:0000313" key="2">
    <source>
        <dbReference type="Proteomes" id="UP001148629"/>
    </source>
</evidence>
<organism evidence="1 2">
    <name type="scientific">Fusarium decemcellulare</name>
    <dbReference type="NCBI Taxonomy" id="57161"/>
    <lineage>
        <taxon>Eukaryota</taxon>
        <taxon>Fungi</taxon>
        <taxon>Dikarya</taxon>
        <taxon>Ascomycota</taxon>
        <taxon>Pezizomycotina</taxon>
        <taxon>Sordariomycetes</taxon>
        <taxon>Hypocreomycetidae</taxon>
        <taxon>Hypocreales</taxon>
        <taxon>Nectriaceae</taxon>
        <taxon>Fusarium</taxon>
        <taxon>Fusarium decemcellulare species complex</taxon>
    </lineage>
</organism>